<dbReference type="Pfam" id="PF13356">
    <property type="entry name" value="Arm-DNA-bind_3"/>
    <property type="match status" value="1"/>
</dbReference>
<accession>A0ABU7JA03</accession>
<dbReference type="Gene3D" id="3.30.160.390">
    <property type="entry name" value="Integrase, DNA-binding domain"/>
    <property type="match status" value="1"/>
</dbReference>
<dbReference type="PANTHER" id="PTHR30629:SF6">
    <property type="entry name" value="PROPHAGE INTEGRASE INTA-RELATED"/>
    <property type="match status" value="1"/>
</dbReference>
<dbReference type="CDD" id="cd00796">
    <property type="entry name" value="INT_Rci_Hp1_C"/>
    <property type="match status" value="1"/>
</dbReference>
<evidence type="ECO:0000256" key="2">
    <source>
        <dbReference type="ARBA" id="ARBA00022908"/>
    </source>
</evidence>
<dbReference type="InterPro" id="IPR025166">
    <property type="entry name" value="Integrase_DNA_bind_dom"/>
</dbReference>
<evidence type="ECO:0000313" key="5">
    <source>
        <dbReference type="EMBL" id="MEE2002812.1"/>
    </source>
</evidence>
<evidence type="ECO:0000256" key="3">
    <source>
        <dbReference type="ARBA" id="ARBA00023172"/>
    </source>
</evidence>
<dbReference type="PANTHER" id="PTHR30629">
    <property type="entry name" value="PROPHAGE INTEGRASE"/>
    <property type="match status" value="1"/>
</dbReference>
<sequence>MAKADSTTKPASASNKVSFTAGRVASFKCAEGKKDSFLWDEKQPGLGLRAFASGKKTYIYQVWVNGRTQRAVIGSVESFDIEQARSEARKLSALASQNISPAKVKREKAAAELAEEQEVKRGSVTFGTVWAEYVEANKGEWGQKHYRDHINFVQAPGLPCDRGRRVTKAGCLYPLVSVKLAELTASVIKRWLDNENKTRPGVAAQSYRLLFACLSWCNEQPDYAGLVDVAGLKSKAVKKTVTKLKPRDDVLQREQLPAFFSELQKIANPVIAAYVQTLLLTGARRNELMGLQWSDVDFKWQSMTIRDKGTSKGSVAGVRVIPLTPYVASLLNQLPRRNQWVFSSPSGKDGRLVDPRKSFDPAVIAAGIEGLTLHGLRRSFATLSEWVEVPAGVVAQIMGHKPSATAEKHYKQRPLDLLRVWHERIEAWFLEQAGLRVPATAEKRLTVVQGA</sequence>
<keyword evidence="2" id="KW-0229">DNA integration</keyword>
<reference evidence="5 6" key="1">
    <citation type="submission" date="2023-07" db="EMBL/GenBank/DDBJ databases">
        <title>Alkalimonas sp., MEB108 novel, alkaliphilic bacterium isolated from Lonar Lake, India.</title>
        <authorList>
            <person name="Joshi A."/>
            <person name="Thite S."/>
        </authorList>
    </citation>
    <scope>NUCLEOTIDE SEQUENCE [LARGE SCALE GENOMIC DNA]</scope>
    <source>
        <strain evidence="5 6">MEB108</strain>
    </source>
</reference>
<evidence type="ECO:0000256" key="1">
    <source>
        <dbReference type="ARBA" id="ARBA00008857"/>
    </source>
</evidence>
<dbReference type="Gene3D" id="1.10.443.10">
    <property type="entry name" value="Intergrase catalytic core"/>
    <property type="match status" value="1"/>
</dbReference>
<dbReference type="InterPro" id="IPR050808">
    <property type="entry name" value="Phage_Integrase"/>
</dbReference>
<dbReference type="SUPFAM" id="SSF56349">
    <property type="entry name" value="DNA breaking-rejoining enzymes"/>
    <property type="match status" value="1"/>
</dbReference>
<name>A0ABU7JA03_9GAMM</name>
<dbReference type="Proteomes" id="UP001336314">
    <property type="component" value="Unassembled WGS sequence"/>
</dbReference>
<comment type="similarity">
    <text evidence="1">Belongs to the 'phage' integrase family.</text>
</comment>
<dbReference type="RefSeq" id="WP_330129857.1">
    <property type="nucleotide sequence ID" value="NZ_JAUHLI010000016.1"/>
</dbReference>
<proteinExistence type="inferred from homology"/>
<dbReference type="InterPro" id="IPR002104">
    <property type="entry name" value="Integrase_catalytic"/>
</dbReference>
<dbReference type="InterPro" id="IPR013762">
    <property type="entry name" value="Integrase-like_cat_sf"/>
</dbReference>
<dbReference type="EMBL" id="JAUHLI010000016">
    <property type="protein sequence ID" value="MEE2002812.1"/>
    <property type="molecule type" value="Genomic_DNA"/>
</dbReference>
<evidence type="ECO:0000313" key="6">
    <source>
        <dbReference type="Proteomes" id="UP001336314"/>
    </source>
</evidence>
<organism evidence="5 6">
    <name type="scientific">Alkalimonas cellulosilytica</name>
    <dbReference type="NCBI Taxonomy" id="3058395"/>
    <lineage>
        <taxon>Bacteria</taxon>
        <taxon>Pseudomonadati</taxon>
        <taxon>Pseudomonadota</taxon>
        <taxon>Gammaproteobacteria</taxon>
        <taxon>Alkalimonas</taxon>
    </lineage>
</organism>
<protein>
    <submittedName>
        <fullName evidence="5">Site-specific integrase</fullName>
    </submittedName>
</protein>
<dbReference type="PROSITE" id="PS51898">
    <property type="entry name" value="TYR_RECOMBINASE"/>
    <property type="match status" value="1"/>
</dbReference>
<dbReference type="InterPro" id="IPR038488">
    <property type="entry name" value="Integrase_DNA-bd_sf"/>
</dbReference>
<keyword evidence="6" id="KW-1185">Reference proteome</keyword>
<gene>
    <name evidence="5" type="ORF">QWY20_15230</name>
</gene>
<evidence type="ECO:0000259" key="4">
    <source>
        <dbReference type="PROSITE" id="PS51898"/>
    </source>
</evidence>
<dbReference type="Pfam" id="PF00589">
    <property type="entry name" value="Phage_integrase"/>
    <property type="match status" value="1"/>
</dbReference>
<feature type="domain" description="Tyr recombinase" evidence="4">
    <location>
        <begin position="246"/>
        <end position="423"/>
    </location>
</feature>
<keyword evidence="3" id="KW-0233">DNA recombination</keyword>
<comment type="caution">
    <text evidence="5">The sequence shown here is derived from an EMBL/GenBank/DDBJ whole genome shotgun (WGS) entry which is preliminary data.</text>
</comment>
<dbReference type="InterPro" id="IPR011010">
    <property type="entry name" value="DNA_brk_join_enz"/>
</dbReference>